<dbReference type="InterPro" id="IPR028045">
    <property type="entry name" value="HROB"/>
</dbReference>
<feature type="domain" description="Homologous recombination OB-fold protein OB-fold" evidence="2">
    <location>
        <begin position="148"/>
        <end position="208"/>
    </location>
</feature>
<proteinExistence type="predicted"/>
<organism evidence="3 4">
    <name type="scientific">Cajanus cajan</name>
    <name type="common">Pigeon pea</name>
    <name type="synonym">Cajanus indicus</name>
    <dbReference type="NCBI Taxonomy" id="3821"/>
    <lineage>
        <taxon>Eukaryota</taxon>
        <taxon>Viridiplantae</taxon>
        <taxon>Streptophyta</taxon>
        <taxon>Embryophyta</taxon>
        <taxon>Tracheophyta</taxon>
        <taxon>Spermatophyta</taxon>
        <taxon>Magnoliopsida</taxon>
        <taxon>eudicotyledons</taxon>
        <taxon>Gunneridae</taxon>
        <taxon>Pentapetalae</taxon>
        <taxon>rosids</taxon>
        <taxon>fabids</taxon>
        <taxon>Fabales</taxon>
        <taxon>Fabaceae</taxon>
        <taxon>Papilionoideae</taxon>
        <taxon>50 kb inversion clade</taxon>
        <taxon>NPAAA clade</taxon>
        <taxon>indigoferoid/millettioid clade</taxon>
        <taxon>Phaseoleae</taxon>
        <taxon>Cajanus</taxon>
    </lineage>
</organism>
<dbReference type="Gramene" id="C.cajan_48067.t">
    <property type="protein sequence ID" value="C.cajan_48067.t"/>
    <property type="gene ID" value="C.cajan_48067"/>
</dbReference>
<dbReference type="Proteomes" id="UP000075243">
    <property type="component" value="Unassembled WGS sequence"/>
</dbReference>
<evidence type="ECO:0000313" key="4">
    <source>
        <dbReference type="Proteomes" id="UP000075243"/>
    </source>
</evidence>
<evidence type="ECO:0000256" key="1">
    <source>
        <dbReference type="SAM" id="MobiDB-lite"/>
    </source>
</evidence>
<gene>
    <name evidence="3" type="ORF">KK1_049080</name>
</gene>
<accession>A0A151UEI1</accession>
<dbReference type="STRING" id="3821.A0A151UEI1"/>
<protein>
    <recommendedName>
        <fullName evidence="2">Homologous recombination OB-fold protein OB-fold domain-containing protein</fullName>
    </recommendedName>
</protein>
<evidence type="ECO:0000313" key="3">
    <source>
        <dbReference type="EMBL" id="KYP77724.1"/>
    </source>
</evidence>
<dbReference type="AlphaFoldDB" id="A0A151UEI1"/>
<sequence length="217" mass="24569">MSRRGVDYVPDSDEEQHLLRSEEEIIHEQLLSQWRRIREAKEVDDATEQRPLSPLSPPPQELGDDNDDHTFRSFNIPTVIPGPAGMVQAEITNRQSDNPLSAKQLHSNIGRVANMVFNTNPWRYALHYVKSRGLPEVTPLINIDHNLERVATVVAFVDSMTPTGNDNYTLKLKDPTATIGASLHYKAKDHPQYGQHIVVGCVLVLREVIFVLTIYQI</sequence>
<dbReference type="PANTHER" id="PTHR14523:SF1">
    <property type="entry name" value="HOMOLOGOUS RECOMBINATION OB-FOLD PROTEIN"/>
    <property type="match status" value="1"/>
</dbReference>
<keyword evidence="4" id="KW-1185">Reference proteome</keyword>
<feature type="region of interest" description="Disordered" evidence="1">
    <location>
        <begin position="42"/>
        <end position="72"/>
    </location>
</feature>
<dbReference type="InterPro" id="IPR058570">
    <property type="entry name" value="HROB_OB"/>
</dbReference>
<dbReference type="GO" id="GO:0000725">
    <property type="term" value="P:recombinational repair"/>
    <property type="evidence" value="ECO:0007669"/>
    <property type="project" value="InterPro"/>
</dbReference>
<dbReference type="Pfam" id="PF15072">
    <property type="entry name" value="HROB"/>
    <property type="match status" value="1"/>
</dbReference>
<evidence type="ECO:0000259" key="2">
    <source>
        <dbReference type="Pfam" id="PF15072"/>
    </source>
</evidence>
<comment type="caution">
    <text evidence="3">The sequence shown here is derived from an EMBL/GenBank/DDBJ whole genome shotgun (WGS) entry which is preliminary data.</text>
</comment>
<dbReference type="EMBL" id="AGCT01031545">
    <property type="protein sequence ID" value="KYP77724.1"/>
    <property type="molecule type" value="Genomic_DNA"/>
</dbReference>
<dbReference type="PANTHER" id="PTHR14523">
    <property type="entry name" value="UNCHARACTERIZED PROTEIN C17ORF53 HOMOLOG"/>
    <property type="match status" value="1"/>
</dbReference>
<name>A0A151UEI1_CAJCA</name>
<reference evidence="3" key="1">
    <citation type="journal article" date="2012" name="Nat. Biotechnol.">
        <title>Draft genome sequence of pigeonpea (Cajanus cajan), an orphan legume crop of resource-poor farmers.</title>
        <authorList>
            <person name="Varshney R.K."/>
            <person name="Chen W."/>
            <person name="Li Y."/>
            <person name="Bharti A.K."/>
            <person name="Saxena R.K."/>
            <person name="Schlueter J.A."/>
            <person name="Donoghue M.T."/>
            <person name="Azam S."/>
            <person name="Fan G."/>
            <person name="Whaley A.M."/>
            <person name="Farmer A.D."/>
            <person name="Sheridan J."/>
            <person name="Iwata A."/>
            <person name="Tuteja R."/>
            <person name="Penmetsa R.V."/>
            <person name="Wu W."/>
            <person name="Upadhyaya H.D."/>
            <person name="Yang S.P."/>
            <person name="Shah T."/>
            <person name="Saxena K.B."/>
            <person name="Michael T."/>
            <person name="McCombie W.R."/>
            <person name="Yang B."/>
            <person name="Zhang G."/>
            <person name="Yang H."/>
            <person name="Wang J."/>
            <person name="Spillane C."/>
            <person name="Cook D.R."/>
            <person name="May G.D."/>
            <person name="Xu X."/>
            <person name="Jackson S.A."/>
        </authorList>
    </citation>
    <scope>NUCLEOTIDE SEQUENCE [LARGE SCALE GENOMIC DNA]</scope>
</reference>